<reference evidence="8 9" key="1">
    <citation type="submission" date="2018-07" db="EMBL/GenBank/DDBJ databases">
        <title>Genomic Encyclopedia of Type Strains, Phase IV (KMG-IV): sequencing the most valuable type-strain genomes for metagenomic binning, comparative biology and taxonomic classification.</title>
        <authorList>
            <person name="Goeker M."/>
        </authorList>
    </citation>
    <scope>NUCLEOTIDE SEQUENCE [LARGE SCALE GENOMIC DNA]</scope>
    <source>
        <strain evidence="8 9">DSM 21634</strain>
    </source>
</reference>
<evidence type="ECO:0000259" key="7">
    <source>
        <dbReference type="PROSITE" id="PS50885"/>
    </source>
</evidence>
<evidence type="ECO:0000256" key="5">
    <source>
        <dbReference type="SAM" id="Phobius"/>
    </source>
</evidence>
<dbReference type="InterPro" id="IPR004089">
    <property type="entry name" value="MCPsignal_dom"/>
</dbReference>
<comment type="subcellular location">
    <subcellularLocation>
        <location evidence="1">Membrane</location>
    </subcellularLocation>
</comment>
<comment type="caution">
    <text evidence="8">The sequence shown here is derived from an EMBL/GenBank/DDBJ whole genome shotgun (WGS) entry which is preliminary data.</text>
</comment>
<dbReference type="PROSITE" id="PS50111">
    <property type="entry name" value="CHEMOTAXIS_TRANSDUC_2"/>
    <property type="match status" value="1"/>
</dbReference>
<dbReference type="GO" id="GO:0006935">
    <property type="term" value="P:chemotaxis"/>
    <property type="evidence" value="ECO:0007669"/>
    <property type="project" value="TreeGrafter"/>
</dbReference>
<evidence type="ECO:0000313" key="9">
    <source>
        <dbReference type="Proteomes" id="UP000252884"/>
    </source>
</evidence>
<evidence type="ECO:0000259" key="6">
    <source>
        <dbReference type="PROSITE" id="PS50111"/>
    </source>
</evidence>
<dbReference type="Gene3D" id="1.10.287.950">
    <property type="entry name" value="Methyl-accepting chemotaxis protein"/>
    <property type="match status" value="1"/>
</dbReference>
<dbReference type="SMART" id="SM00304">
    <property type="entry name" value="HAMP"/>
    <property type="match status" value="1"/>
</dbReference>
<comment type="similarity">
    <text evidence="3">Belongs to the methyl-accepting chemotaxis (MCP) protein family.</text>
</comment>
<accession>A0A368XQW4</accession>
<gene>
    <name evidence="8" type="ORF">DES41_105363</name>
</gene>
<dbReference type="RefSeq" id="WP_114469354.1">
    <property type="nucleotide sequence ID" value="NZ_QPJK01000005.1"/>
</dbReference>
<keyword evidence="2" id="KW-0488">Methylation</keyword>
<dbReference type="CDD" id="cd11386">
    <property type="entry name" value="MCP_signal"/>
    <property type="match status" value="1"/>
</dbReference>
<evidence type="ECO:0000313" key="8">
    <source>
        <dbReference type="EMBL" id="RCW70420.1"/>
    </source>
</evidence>
<dbReference type="AlphaFoldDB" id="A0A368XQW4"/>
<dbReference type="InterPro" id="IPR003660">
    <property type="entry name" value="HAMP_dom"/>
</dbReference>
<feature type="transmembrane region" description="Helical" evidence="5">
    <location>
        <begin position="313"/>
        <end position="336"/>
    </location>
</feature>
<keyword evidence="5" id="KW-1133">Transmembrane helix</keyword>
<dbReference type="Pfam" id="PF00015">
    <property type="entry name" value="MCPsignal"/>
    <property type="match status" value="1"/>
</dbReference>
<proteinExistence type="inferred from homology"/>
<dbReference type="PANTHER" id="PTHR43531">
    <property type="entry name" value="PROTEIN ICFG"/>
    <property type="match status" value="1"/>
</dbReference>
<name>A0A368XQW4_9BURK</name>
<dbReference type="PROSITE" id="PS50885">
    <property type="entry name" value="HAMP"/>
    <property type="match status" value="1"/>
</dbReference>
<evidence type="ECO:0000256" key="2">
    <source>
        <dbReference type="ARBA" id="ARBA00022481"/>
    </source>
</evidence>
<keyword evidence="9" id="KW-1185">Reference proteome</keyword>
<keyword evidence="4" id="KW-0807">Transducer</keyword>
<dbReference type="GO" id="GO:0005886">
    <property type="term" value="C:plasma membrane"/>
    <property type="evidence" value="ECO:0007669"/>
    <property type="project" value="TreeGrafter"/>
</dbReference>
<feature type="transmembrane region" description="Helical" evidence="5">
    <location>
        <begin position="7"/>
        <end position="29"/>
    </location>
</feature>
<dbReference type="EMBL" id="QPJK01000005">
    <property type="protein sequence ID" value="RCW70420.1"/>
    <property type="molecule type" value="Genomic_DNA"/>
</dbReference>
<dbReference type="OrthoDB" id="343520at2"/>
<dbReference type="GO" id="GO:0007165">
    <property type="term" value="P:signal transduction"/>
    <property type="evidence" value="ECO:0007669"/>
    <property type="project" value="UniProtKB-KW"/>
</dbReference>
<feature type="domain" description="HAMP" evidence="7">
    <location>
        <begin position="337"/>
        <end position="389"/>
    </location>
</feature>
<dbReference type="Pfam" id="PF00672">
    <property type="entry name" value="HAMP"/>
    <property type="match status" value="1"/>
</dbReference>
<dbReference type="FunFam" id="1.10.287.950:FF:000001">
    <property type="entry name" value="Methyl-accepting chemotaxis sensory transducer"/>
    <property type="match status" value="1"/>
</dbReference>
<dbReference type="SUPFAM" id="SSF58104">
    <property type="entry name" value="Methyl-accepting chemotaxis protein (MCP) signaling domain"/>
    <property type="match status" value="1"/>
</dbReference>
<dbReference type="Proteomes" id="UP000252884">
    <property type="component" value="Unassembled WGS sequence"/>
</dbReference>
<evidence type="ECO:0000256" key="1">
    <source>
        <dbReference type="ARBA" id="ARBA00004370"/>
    </source>
</evidence>
<dbReference type="PANTHER" id="PTHR43531:SF14">
    <property type="entry name" value="METHYL-ACCEPTING CHEMOTAXIS PROTEIN I-RELATED"/>
    <property type="match status" value="1"/>
</dbReference>
<dbReference type="SMART" id="SM00283">
    <property type="entry name" value="MA"/>
    <property type="match status" value="1"/>
</dbReference>
<keyword evidence="5" id="KW-0812">Transmembrane</keyword>
<dbReference type="GO" id="GO:0004888">
    <property type="term" value="F:transmembrane signaling receptor activity"/>
    <property type="evidence" value="ECO:0007669"/>
    <property type="project" value="TreeGrafter"/>
</dbReference>
<evidence type="ECO:0000256" key="3">
    <source>
        <dbReference type="ARBA" id="ARBA00029447"/>
    </source>
</evidence>
<dbReference type="InterPro" id="IPR051310">
    <property type="entry name" value="MCP_chemotaxis"/>
</dbReference>
<keyword evidence="5" id="KW-0472">Membrane</keyword>
<protein>
    <submittedName>
        <fullName evidence="8">Methyl-accepting chemotaxis protein</fullName>
    </submittedName>
</protein>
<organism evidence="8 9">
    <name type="scientific">Pseudorhodoferax soli</name>
    <dbReference type="NCBI Taxonomy" id="545864"/>
    <lineage>
        <taxon>Bacteria</taxon>
        <taxon>Pseudomonadati</taxon>
        <taxon>Pseudomonadota</taxon>
        <taxon>Betaproteobacteria</taxon>
        <taxon>Burkholderiales</taxon>
        <taxon>Comamonadaceae</taxon>
    </lineage>
</organism>
<dbReference type="CDD" id="cd06225">
    <property type="entry name" value="HAMP"/>
    <property type="match status" value="1"/>
</dbReference>
<evidence type="ECO:0000256" key="4">
    <source>
        <dbReference type="PROSITE-ProRule" id="PRU00284"/>
    </source>
</evidence>
<feature type="domain" description="Methyl-accepting transducer" evidence="6">
    <location>
        <begin position="394"/>
        <end position="623"/>
    </location>
</feature>
<sequence>MLQRLSLFHKFAILALIGVLMCLLPAWLYTRGALQTLAQARLEARGAAPLAALHQAVQGMQVHRGLSASMLSGNEVLAARRPAARDAVAKALEAADARFAEAEVPATQRQAWGQLRQTWQQLESEVAARSLQAPQSTARHTALIGSTMRIGEELLQSFRLTVEPEPALQALIQAALVQAPMLGEKLGVMRAQGSAFLALGELPPPGRALLQSLRERVLELQGEAFRNFARASAADPALRQALEAPARQQSERIAATLQLAERELLQAAALTLPGQAYFDDFTRTIDGLYGLNALAMASLDAALQQRIVDQRSALLWTGMALGMALLLAGGLMAVFVRSITRPLGQAVALAGAVAQGDLAGPGIPHGTDEVGRLIAALLAMRAQLTEVVVRVRGNADGVATASAEIAQGNNDLSARTESQASALQQTAASMEQMTATVRQNADTARQASRLAASASGVAEQGGTVVAQMVQTMQGIHAASGRIADIIGVIDAIAFQTNILALNAAVEAARAGEHGRGFAVVASEVRVLAKRSAEAAREIKALITDSVQGVDAGNALAGRAGTTMQELLAAVRRVSDLMGEISAASQEQSQGVAQVGEAVTQMDQTTQQNAALVEQMAAAASSLRSQAGELVDGVAVFRTQGAAQSEPWLQAA</sequence>